<protein>
    <submittedName>
        <fullName evidence="2">Uncharacterized protein</fullName>
    </submittedName>
</protein>
<evidence type="ECO:0000313" key="2">
    <source>
        <dbReference type="EMBL" id="RJE27499.1"/>
    </source>
</evidence>
<dbReference type="OrthoDB" id="4498107at2759"/>
<feature type="region of interest" description="Disordered" evidence="1">
    <location>
        <begin position="107"/>
        <end position="138"/>
    </location>
</feature>
<comment type="caution">
    <text evidence="2">The sequence shown here is derived from an EMBL/GenBank/DDBJ whole genome shotgun (WGS) entry which is preliminary data.</text>
</comment>
<gene>
    <name evidence="2" type="ORF">PHISCL_00233</name>
</gene>
<dbReference type="AlphaFoldDB" id="A0A3A2ZWH0"/>
<sequence length="138" mass="16108">MSRGWSYRDIRDYKSSSRQRIISTKYPSDTEYDVPFLSTRPDASYYGRNFKNSEKGRSSSFALGGYKEPKMLNPYVKRPQPYPPNVVKDYNAYKEYDEGFTRAKARYNDTQPHNVGKKDVAKEMEGRAWPCQRSKSCS</sequence>
<dbReference type="Proteomes" id="UP000266188">
    <property type="component" value="Unassembled WGS sequence"/>
</dbReference>
<evidence type="ECO:0000256" key="1">
    <source>
        <dbReference type="SAM" id="MobiDB-lite"/>
    </source>
</evidence>
<reference evidence="3" key="1">
    <citation type="submission" date="2017-02" db="EMBL/GenBank/DDBJ databases">
        <authorList>
            <person name="Tafer H."/>
            <person name="Lopandic K."/>
        </authorList>
    </citation>
    <scope>NUCLEOTIDE SEQUENCE [LARGE SCALE GENOMIC DNA]</scope>
    <source>
        <strain evidence="3">CBS 366.77</strain>
    </source>
</reference>
<organism evidence="2 3">
    <name type="scientific">Aspergillus sclerotialis</name>
    <dbReference type="NCBI Taxonomy" id="2070753"/>
    <lineage>
        <taxon>Eukaryota</taxon>
        <taxon>Fungi</taxon>
        <taxon>Dikarya</taxon>
        <taxon>Ascomycota</taxon>
        <taxon>Pezizomycotina</taxon>
        <taxon>Eurotiomycetes</taxon>
        <taxon>Eurotiomycetidae</taxon>
        <taxon>Eurotiales</taxon>
        <taxon>Aspergillaceae</taxon>
        <taxon>Aspergillus</taxon>
        <taxon>Aspergillus subgen. Polypaecilum</taxon>
    </lineage>
</organism>
<dbReference type="EMBL" id="MVGC01000003">
    <property type="protein sequence ID" value="RJE27499.1"/>
    <property type="molecule type" value="Genomic_DNA"/>
</dbReference>
<feature type="compositionally biased region" description="Basic and acidic residues" evidence="1">
    <location>
        <begin position="116"/>
        <end position="126"/>
    </location>
</feature>
<evidence type="ECO:0000313" key="3">
    <source>
        <dbReference type="Proteomes" id="UP000266188"/>
    </source>
</evidence>
<name>A0A3A2ZWH0_9EURO</name>
<keyword evidence="3" id="KW-1185">Reference proteome</keyword>
<proteinExistence type="predicted"/>
<accession>A0A3A2ZWH0</accession>